<feature type="transmembrane region" description="Helical" evidence="1">
    <location>
        <begin position="34"/>
        <end position="55"/>
    </location>
</feature>
<dbReference type="Proteomes" id="UP000028703">
    <property type="component" value="Unassembled WGS sequence"/>
</dbReference>
<evidence type="ECO:0000313" key="3">
    <source>
        <dbReference type="Proteomes" id="UP000028703"/>
    </source>
</evidence>
<feature type="transmembrane region" description="Helical" evidence="1">
    <location>
        <begin position="67"/>
        <end position="84"/>
    </location>
</feature>
<protein>
    <submittedName>
        <fullName evidence="2">Membrane protein</fullName>
    </submittedName>
</protein>
<organism evidence="2 3">
    <name type="scientific">Chryseobacterium luteum</name>
    <dbReference type="NCBI Taxonomy" id="421531"/>
    <lineage>
        <taxon>Bacteria</taxon>
        <taxon>Pseudomonadati</taxon>
        <taxon>Bacteroidota</taxon>
        <taxon>Flavobacteriia</taxon>
        <taxon>Flavobacteriales</taxon>
        <taxon>Weeksellaceae</taxon>
        <taxon>Chryseobacterium group</taxon>
        <taxon>Chryseobacterium</taxon>
    </lineage>
</organism>
<proteinExistence type="predicted"/>
<sequence>MITQKQTTLAIYALPLVLLCIPLLGNAISGGINWSAADFLMAGILLFTTAFLVNLIRNQTKKQSRRVLICILILLVLALIWIELPVEIFGSPFAGN</sequence>
<keyword evidence="1" id="KW-0812">Transmembrane</keyword>
<gene>
    <name evidence="2" type="ORF">IX38_06980</name>
</gene>
<name>A0A085ZVN5_9FLAO</name>
<evidence type="ECO:0000256" key="1">
    <source>
        <dbReference type="SAM" id="Phobius"/>
    </source>
</evidence>
<feature type="transmembrane region" description="Helical" evidence="1">
    <location>
        <begin position="9"/>
        <end position="28"/>
    </location>
</feature>
<dbReference type="STRING" id="421531.IX38_06980"/>
<evidence type="ECO:0000313" key="2">
    <source>
        <dbReference type="EMBL" id="KFF08499.1"/>
    </source>
</evidence>
<reference evidence="2 3" key="1">
    <citation type="submission" date="2014-07" db="EMBL/GenBank/DDBJ databases">
        <title>Genome of Chryseobacterium luteum DSM 18605.</title>
        <authorList>
            <person name="Stropko S.J."/>
            <person name="Pipes S.E."/>
            <person name="Newman J.D."/>
        </authorList>
    </citation>
    <scope>NUCLEOTIDE SEQUENCE [LARGE SCALE GENOMIC DNA]</scope>
    <source>
        <strain evidence="2 3">DSM 18605</strain>
    </source>
</reference>
<dbReference type="EMBL" id="JPRO01000003">
    <property type="protein sequence ID" value="KFF08499.1"/>
    <property type="molecule type" value="Genomic_DNA"/>
</dbReference>
<dbReference type="eggNOG" id="ENOG5032YSV">
    <property type="taxonomic scope" value="Bacteria"/>
</dbReference>
<comment type="caution">
    <text evidence="2">The sequence shown here is derived from an EMBL/GenBank/DDBJ whole genome shotgun (WGS) entry which is preliminary data.</text>
</comment>
<dbReference type="RefSeq" id="WP_034703079.1">
    <property type="nucleotide sequence ID" value="NZ_JPRO01000003.1"/>
</dbReference>
<keyword evidence="1" id="KW-0472">Membrane</keyword>
<accession>A0A085ZVN5</accession>
<keyword evidence="3" id="KW-1185">Reference proteome</keyword>
<keyword evidence="1" id="KW-1133">Transmembrane helix</keyword>
<dbReference type="AlphaFoldDB" id="A0A085ZVN5"/>
<dbReference type="OrthoDB" id="9813621at2"/>